<feature type="transmembrane region" description="Helical" evidence="2">
    <location>
        <begin position="54"/>
        <end position="76"/>
    </location>
</feature>
<evidence type="ECO:0000313" key="4">
    <source>
        <dbReference type="Proteomes" id="UP001194746"/>
    </source>
</evidence>
<gene>
    <name evidence="3" type="ORF">FE257_000021</name>
</gene>
<organism evidence="3 4">
    <name type="scientific">Aspergillus nanangensis</name>
    <dbReference type="NCBI Taxonomy" id="2582783"/>
    <lineage>
        <taxon>Eukaryota</taxon>
        <taxon>Fungi</taxon>
        <taxon>Dikarya</taxon>
        <taxon>Ascomycota</taxon>
        <taxon>Pezizomycotina</taxon>
        <taxon>Eurotiomycetes</taxon>
        <taxon>Eurotiomycetidae</taxon>
        <taxon>Eurotiales</taxon>
        <taxon>Aspergillaceae</taxon>
        <taxon>Aspergillus</taxon>
        <taxon>Aspergillus subgen. Circumdati</taxon>
    </lineage>
</organism>
<accession>A0AAD4CYQ1</accession>
<keyword evidence="2" id="KW-0812">Transmembrane</keyword>
<keyword evidence="4" id="KW-1185">Reference proteome</keyword>
<feature type="region of interest" description="Disordered" evidence="1">
    <location>
        <begin position="1"/>
        <end position="33"/>
    </location>
</feature>
<reference evidence="3" key="1">
    <citation type="journal article" date="2019" name="Beilstein J. Org. Chem.">
        <title>Nanangenines: drimane sesquiterpenoids as the dominant metabolite cohort of a novel Australian fungus, Aspergillus nanangensis.</title>
        <authorList>
            <person name="Lacey H.J."/>
            <person name="Gilchrist C.L.M."/>
            <person name="Crombie A."/>
            <person name="Kalaitzis J.A."/>
            <person name="Vuong D."/>
            <person name="Rutledge P.J."/>
            <person name="Turner P."/>
            <person name="Pitt J.I."/>
            <person name="Lacey E."/>
            <person name="Chooi Y.H."/>
            <person name="Piggott A.M."/>
        </authorList>
    </citation>
    <scope>NUCLEOTIDE SEQUENCE</scope>
    <source>
        <strain evidence="3">MST-FP2251</strain>
    </source>
</reference>
<dbReference type="Proteomes" id="UP001194746">
    <property type="component" value="Unassembled WGS sequence"/>
</dbReference>
<dbReference type="AlphaFoldDB" id="A0AAD4CYQ1"/>
<name>A0AAD4CYQ1_ASPNN</name>
<dbReference type="EMBL" id="VCAU01000001">
    <property type="protein sequence ID" value="KAF9895119.1"/>
    <property type="molecule type" value="Genomic_DNA"/>
</dbReference>
<proteinExistence type="predicted"/>
<evidence type="ECO:0000256" key="2">
    <source>
        <dbReference type="SAM" id="Phobius"/>
    </source>
</evidence>
<keyword evidence="2" id="KW-1133">Transmembrane helix</keyword>
<protein>
    <submittedName>
        <fullName evidence="3">Uncharacterized protein</fullName>
    </submittedName>
</protein>
<evidence type="ECO:0000313" key="3">
    <source>
        <dbReference type="EMBL" id="KAF9895119.1"/>
    </source>
</evidence>
<comment type="caution">
    <text evidence="3">The sequence shown here is derived from an EMBL/GenBank/DDBJ whole genome shotgun (WGS) entry which is preliminary data.</text>
</comment>
<dbReference type="PANTHER" id="PTHR35041:SF6">
    <property type="entry name" value="FORMYLMETHIONINE DEFORMYLASE-LIKE PROTEIN-RELATED"/>
    <property type="match status" value="1"/>
</dbReference>
<dbReference type="PANTHER" id="PTHR35041">
    <property type="entry name" value="MEDIATOR OF RNA POLYMERASE II TRANSCRIPTION SUBUNIT 1"/>
    <property type="match status" value="1"/>
</dbReference>
<feature type="transmembrane region" description="Helical" evidence="2">
    <location>
        <begin position="495"/>
        <end position="516"/>
    </location>
</feature>
<reference evidence="3" key="2">
    <citation type="submission" date="2020-02" db="EMBL/GenBank/DDBJ databases">
        <authorList>
            <person name="Gilchrist C.L.M."/>
            <person name="Chooi Y.-H."/>
        </authorList>
    </citation>
    <scope>NUCLEOTIDE SEQUENCE</scope>
    <source>
        <strain evidence="3">MST-FP2251</strain>
    </source>
</reference>
<keyword evidence="2" id="KW-0472">Membrane</keyword>
<sequence length="595" mass="65554">MLTDHHYSLTGQEEVSDDTRGNDPFKPDPQVQYLDSEQKTPSSKWTIGWITPSGIVTGFLLAAVIAGIHLGIFYWLNEQDVDKKINQAYVTALSFVLVNAFRLCLASAVGIAFAQLLWKDLRVRAMRIDDIDSLSSILSNPLYLGSARLLFQSPLPFLCALFCWCIPIAMIFPPGSMTVEPRTRMVKANATVPSFDPSFFGNGTRESMWENAFWQPDAFDAYSGPTVQVNRIAKQVIIGGNYLTSTSPCGQNCTYAIDIIGPSWKCTDEDEPELFSWVNKTYPQATTGIPYIYLAYPDYALRVNQSNPLFNFHLRWQQGEGKSASYQNLSCIAYESSYALNITYSNGQQTVDSKVKALHPLNATYIYWDNAVDPNTLDPVIDATTVSDMGNLVVEAYTRANLAGIQDSLAVALEGYIDMFIMHSQETANTIINLSNLYSGPVTKPKFDISTDSLQSLLQNITISMLTVKQTTVRTVVTKTINVNVYAFQHPVRLIVPYFLSLLLAAVFALAGGFALMRNGISANTGGVFQTLCTTAGSTRLRELAAKGSLGGRENIPEELKDLKVMFGVLKQSEHGRMAGLGTVDEVTPLLKGSI</sequence>
<evidence type="ECO:0000256" key="1">
    <source>
        <dbReference type="SAM" id="MobiDB-lite"/>
    </source>
</evidence>
<feature type="compositionally biased region" description="Basic and acidic residues" evidence="1">
    <location>
        <begin position="17"/>
        <end position="26"/>
    </location>
</feature>
<feature type="transmembrane region" description="Helical" evidence="2">
    <location>
        <begin position="88"/>
        <end position="118"/>
    </location>
</feature>